<dbReference type="GO" id="GO:0019677">
    <property type="term" value="P:NAD+ catabolic process"/>
    <property type="evidence" value="ECO:0007669"/>
    <property type="project" value="TreeGrafter"/>
</dbReference>
<dbReference type="SUPFAM" id="SSF55811">
    <property type="entry name" value="Nudix"/>
    <property type="match status" value="2"/>
</dbReference>
<dbReference type="KEGG" id="apel:CA267_011605"/>
<evidence type="ECO:0000256" key="6">
    <source>
        <dbReference type="ARBA" id="ARBA00022801"/>
    </source>
</evidence>
<evidence type="ECO:0000313" key="11">
    <source>
        <dbReference type="EMBL" id="QJR81376.1"/>
    </source>
</evidence>
<reference evidence="12" key="1">
    <citation type="submission" date="2014-12" db="EMBL/GenBank/DDBJ databases">
        <title>Complete genome sequence of a multi-drug resistant Klebsiella pneumoniae.</title>
        <authorList>
            <person name="Hua X."/>
            <person name="Chen Q."/>
            <person name="Li X."/>
            <person name="Feng Y."/>
            <person name="Ruan Z."/>
            <person name="Yu Y."/>
        </authorList>
    </citation>
    <scope>NUCLEOTIDE SEQUENCE [LARGE SCALE GENOMIC DNA]</scope>
    <source>
        <strain evidence="12">5.12</strain>
    </source>
</reference>
<proteinExistence type="inferred from homology"/>
<dbReference type="GO" id="GO:0035529">
    <property type="term" value="F:NADH pyrophosphatase activity"/>
    <property type="evidence" value="ECO:0007669"/>
    <property type="project" value="TreeGrafter"/>
</dbReference>
<evidence type="ECO:0000256" key="5">
    <source>
        <dbReference type="ARBA" id="ARBA00022723"/>
    </source>
</evidence>
<dbReference type="InterPro" id="IPR050241">
    <property type="entry name" value="NAD-cap_RNA_hydrolase_NudC"/>
</dbReference>
<dbReference type="InterPro" id="IPR020084">
    <property type="entry name" value="NUDIX_hydrolase_CS"/>
</dbReference>
<comment type="similarity">
    <text evidence="3">Belongs to the Nudix hydrolase family. NudC subfamily.</text>
</comment>
<dbReference type="InterPro" id="IPR015797">
    <property type="entry name" value="NUDIX_hydrolase-like_dom_sf"/>
</dbReference>
<protein>
    <recommendedName>
        <fullName evidence="4">NAD(+) diphosphatase</fullName>
        <ecNumber evidence="4">3.6.1.22</ecNumber>
    </recommendedName>
</protein>
<evidence type="ECO:0000256" key="8">
    <source>
        <dbReference type="ARBA" id="ARBA00023027"/>
    </source>
</evidence>
<dbReference type="AlphaFoldDB" id="A0A6M4MGP5"/>
<comment type="cofactor">
    <cofactor evidence="2">
        <name>Zn(2+)</name>
        <dbReference type="ChEBI" id="CHEBI:29105"/>
    </cofactor>
</comment>
<dbReference type="GO" id="GO:0046872">
    <property type="term" value="F:metal ion binding"/>
    <property type="evidence" value="ECO:0007669"/>
    <property type="project" value="UniProtKB-KW"/>
</dbReference>
<dbReference type="PROSITE" id="PS00893">
    <property type="entry name" value="NUDIX_BOX"/>
    <property type="match status" value="1"/>
</dbReference>
<dbReference type="Pfam" id="PF09297">
    <property type="entry name" value="Zn_ribbon_NUD"/>
    <property type="match status" value="1"/>
</dbReference>
<evidence type="ECO:0000256" key="1">
    <source>
        <dbReference type="ARBA" id="ARBA00001946"/>
    </source>
</evidence>
<reference evidence="11 12" key="2">
    <citation type="submission" date="2020-04" db="EMBL/GenBank/DDBJ databases">
        <title>Complete genome sequence of Alteromonas pelagimontana 5.12T.</title>
        <authorList>
            <person name="Sinha R.K."/>
            <person name="Krishnan K.P."/>
            <person name="Kurian J.P."/>
        </authorList>
    </citation>
    <scope>NUCLEOTIDE SEQUENCE [LARGE SCALE GENOMIC DNA]</scope>
    <source>
        <strain evidence="11 12">5.12</strain>
    </source>
</reference>
<comment type="catalytic activity">
    <reaction evidence="9">
        <text>a 5'-end NAD(+)-phospho-ribonucleoside in mRNA + H2O = a 5'-end phospho-adenosine-phospho-ribonucleoside in mRNA + beta-nicotinamide D-ribonucleotide + 2 H(+)</text>
        <dbReference type="Rhea" id="RHEA:60876"/>
        <dbReference type="Rhea" id="RHEA-COMP:15698"/>
        <dbReference type="Rhea" id="RHEA-COMP:15719"/>
        <dbReference type="ChEBI" id="CHEBI:14649"/>
        <dbReference type="ChEBI" id="CHEBI:15377"/>
        <dbReference type="ChEBI" id="CHEBI:15378"/>
        <dbReference type="ChEBI" id="CHEBI:144029"/>
        <dbReference type="ChEBI" id="CHEBI:144051"/>
    </reaction>
    <physiologicalReaction direction="left-to-right" evidence="9">
        <dbReference type="Rhea" id="RHEA:60877"/>
    </physiologicalReaction>
</comment>
<accession>A0A6M4MGP5</accession>
<evidence type="ECO:0000256" key="3">
    <source>
        <dbReference type="ARBA" id="ARBA00009595"/>
    </source>
</evidence>
<dbReference type="NCBIfam" id="NF001299">
    <property type="entry name" value="PRK00241.1"/>
    <property type="match status" value="1"/>
</dbReference>
<organism evidence="11 12">
    <name type="scientific">Alteromonas pelagimontana</name>
    <dbReference type="NCBI Taxonomy" id="1858656"/>
    <lineage>
        <taxon>Bacteria</taxon>
        <taxon>Pseudomonadati</taxon>
        <taxon>Pseudomonadota</taxon>
        <taxon>Gammaproteobacteria</taxon>
        <taxon>Alteromonadales</taxon>
        <taxon>Alteromonadaceae</taxon>
        <taxon>Alteromonas/Salinimonas group</taxon>
        <taxon>Alteromonas</taxon>
    </lineage>
</organism>
<dbReference type="PANTHER" id="PTHR42904:SF6">
    <property type="entry name" value="NAD-CAPPED RNA HYDROLASE NUDT12"/>
    <property type="match status" value="1"/>
</dbReference>
<dbReference type="GO" id="GO:0005829">
    <property type="term" value="C:cytosol"/>
    <property type="evidence" value="ECO:0007669"/>
    <property type="project" value="TreeGrafter"/>
</dbReference>
<dbReference type="GO" id="GO:0006742">
    <property type="term" value="P:NADP+ catabolic process"/>
    <property type="evidence" value="ECO:0007669"/>
    <property type="project" value="TreeGrafter"/>
</dbReference>
<gene>
    <name evidence="11" type="primary">nudC</name>
    <name evidence="11" type="ORF">CA267_011605</name>
</gene>
<comment type="cofactor">
    <cofactor evidence="1">
        <name>Mg(2+)</name>
        <dbReference type="ChEBI" id="CHEBI:18420"/>
    </cofactor>
</comment>
<dbReference type="Pfam" id="PF09296">
    <property type="entry name" value="NUDIX-like"/>
    <property type="match status" value="1"/>
</dbReference>
<dbReference type="OrthoDB" id="9791656at2"/>
<dbReference type="InterPro" id="IPR049734">
    <property type="entry name" value="NudC-like_C"/>
</dbReference>
<evidence type="ECO:0000259" key="10">
    <source>
        <dbReference type="PROSITE" id="PS51462"/>
    </source>
</evidence>
<keyword evidence="8" id="KW-0520">NAD</keyword>
<dbReference type="CDD" id="cd03429">
    <property type="entry name" value="NUDIX_NADH_pyrophosphatase_Nudt13"/>
    <property type="match status" value="1"/>
</dbReference>
<evidence type="ECO:0000256" key="4">
    <source>
        <dbReference type="ARBA" id="ARBA00012381"/>
    </source>
</evidence>
<keyword evidence="7" id="KW-0460">Magnesium</keyword>
<feature type="domain" description="Nudix hydrolase" evidence="10">
    <location>
        <begin position="147"/>
        <end position="273"/>
    </location>
</feature>
<dbReference type="Gene3D" id="3.90.79.10">
    <property type="entry name" value="Nucleoside Triphosphate Pyrophosphohydrolase"/>
    <property type="match status" value="1"/>
</dbReference>
<dbReference type="PROSITE" id="PS51462">
    <property type="entry name" value="NUDIX"/>
    <property type="match status" value="1"/>
</dbReference>
<dbReference type="RefSeq" id="WP_075607334.1">
    <property type="nucleotide sequence ID" value="NZ_CP052766.1"/>
</dbReference>
<dbReference type="PANTHER" id="PTHR42904">
    <property type="entry name" value="NUDIX HYDROLASE, NUDC SUBFAMILY"/>
    <property type="match status" value="1"/>
</dbReference>
<dbReference type="Proteomes" id="UP000219285">
    <property type="component" value="Chromosome"/>
</dbReference>
<keyword evidence="12" id="KW-1185">Reference proteome</keyword>
<evidence type="ECO:0000256" key="2">
    <source>
        <dbReference type="ARBA" id="ARBA00001947"/>
    </source>
</evidence>
<sequence length="275" mass="30773">MMKNITPSQLAGAAGQWLIFAKDKVLVEAGTTSIPHKPWQELDFLHHYASEVRVLPPLVATTQGAALPVYLIDIGAENIEQPKWEAVPLRTILMAGSDDAFSIAGRAWQYIHFLRTHRFCGQCGAVTEQVDWEMAVHCHDCHHRSYPRISPCIIVAIYHQDSILLAKSVRHKNVNLYSTLAGFVESGETLEHAVHREVMEEVGVKIKNLSYFGSQPWPFPHSLMAGYLAEYESGDIVIDDNEIIDAKWFKLSDLPPTPPTLSIAGQLIEAVIKRK</sequence>
<evidence type="ECO:0000313" key="12">
    <source>
        <dbReference type="Proteomes" id="UP000219285"/>
    </source>
</evidence>
<dbReference type="EMBL" id="CP052766">
    <property type="protein sequence ID" value="QJR81376.1"/>
    <property type="molecule type" value="Genomic_DNA"/>
</dbReference>
<dbReference type="EC" id="3.6.1.22" evidence="4"/>
<name>A0A6M4MGP5_9ALTE</name>
<evidence type="ECO:0000256" key="7">
    <source>
        <dbReference type="ARBA" id="ARBA00022842"/>
    </source>
</evidence>
<keyword evidence="5" id="KW-0479">Metal-binding</keyword>
<dbReference type="Pfam" id="PF00293">
    <property type="entry name" value="NUDIX"/>
    <property type="match status" value="1"/>
</dbReference>
<dbReference type="InterPro" id="IPR015376">
    <property type="entry name" value="Znr_NADH_PPase"/>
</dbReference>
<dbReference type="Gene3D" id="3.90.79.20">
    <property type="match status" value="1"/>
</dbReference>
<dbReference type="InterPro" id="IPR000086">
    <property type="entry name" value="NUDIX_hydrolase_dom"/>
</dbReference>
<evidence type="ECO:0000256" key="9">
    <source>
        <dbReference type="ARBA" id="ARBA00023679"/>
    </source>
</evidence>
<keyword evidence="6 11" id="KW-0378">Hydrolase</keyword>
<dbReference type="InterPro" id="IPR015375">
    <property type="entry name" value="NADH_PPase-like_N"/>
</dbReference>